<comment type="caution">
    <text evidence="2">The sequence shown here is derived from an EMBL/GenBank/DDBJ whole genome shotgun (WGS) entry which is preliminary data.</text>
</comment>
<reference evidence="2" key="1">
    <citation type="submission" date="2016-11" db="EMBL/GenBank/DDBJ databases">
        <title>The genome of Nicotiana attenuata.</title>
        <authorList>
            <person name="Xu S."/>
            <person name="Brockmoeller T."/>
            <person name="Gaquerel E."/>
            <person name="Navarro A."/>
            <person name="Kuhl H."/>
            <person name="Gase K."/>
            <person name="Ling Z."/>
            <person name="Zhou W."/>
            <person name="Kreitzer C."/>
            <person name="Stanke M."/>
            <person name="Tang H."/>
            <person name="Lyons E."/>
            <person name="Pandey P."/>
            <person name="Pandey S.P."/>
            <person name="Timmermann B."/>
            <person name="Baldwin I.T."/>
        </authorList>
    </citation>
    <scope>NUCLEOTIDE SEQUENCE [LARGE SCALE GENOMIC DNA]</scope>
    <source>
        <strain evidence="2">UT</strain>
    </source>
</reference>
<dbReference type="InterPro" id="IPR025558">
    <property type="entry name" value="DUF4283"/>
</dbReference>
<protein>
    <recommendedName>
        <fullName evidence="1">DUF4283 domain-containing protein</fullName>
    </recommendedName>
</protein>
<feature type="non-terminal residue" evidence="2">
    <location>
        <position position="143"/>
    </location>
</feature>
<sequence>MEVGQSSFNPKPLPQIASNPNPIQNYAKLLQPQAFNAPMHVNSINLKPVELLHGEPMVRWKKSEVKKSIIQQGFHLAVLGKFSYGKPVIQELRKAIPIQCELKGSCLVGLIEDSHVLIKLSFMEDYIHLLSKPAFYLKAQGEF</sequence>
<proteinExistence type="predicted"/>
<dbReference type="Gramene" id="OIT08019">
    <property type="protein sequence ID" value="OIT08019"/>
    <property type="gene ID" value="A4A49_62846"/>
</dbReference>
<feature type="domain" description="DUF4283" evidence="1">
    <location>
        <begin position="74"/>
        <end position="138"/>
    </location>
</feature>
<dbReference type="OMA" id="MEACLPT"/>
<evidence type="ECO:0000313" key="3">
    <source>
        <dbReference type="Proteomes" id="UP000187609"/>
    </source>
</evidence>
<dbReference type="Proteomes" id="UP000187609">
    <property type="component" value="Unassembled WGS sequence"/>
</dbReference>
<name>A0A1J6JB10_NICAT</name>
<keyword evidence="3" id="KW-1185">Reference proteome</keyword>
<organism evidence="2 3">
    <name type="scientific">Nicotiana attenuata</name>
    <name type="common">Coyote tobacco</name>
    <dbReference type="NCBI Taxonomy" id="49451"/>
    <lineage>
        <taxon>Eukaryota</taxon>
        <taxon>Viridiplantae</taxon>
        <taxon>Streptophyta</taxon>
        <taxon>Embryophyta</taxon>
        <taxon>Tracheophyta</taxon>
        <taxon>Spermatophyta</taxon>
        <taxon>Magnoliopsida</taxon>
        <taxon>eudicotyledons</taxon>
        <taxon>Gunneridae</taxon>
        <taxon>Pentapetalae</taxon>
        <taxon>asterids</taxon>
        <taxon>lamiids</taxon>
        <taxon>Solanales</taxon>
        <taxon>Solanaceae</taxon>
        <taxon>Nicotianoideae</taxon>
        <taxon>Nicotianeae</taxon>
        <taxon>Nicotiana</taxon>
    </lineage>
</organism>
<gene>
    <name evidence="2" type="ORF">A4A49_62846</name>
</gene>
<dbReference type="AlphaFoldDB" id="A0A1J6JB10"/>
<dbReference type="Pfam" id="PF14111">
    <property type="entry name" value="DUF4283"/>
    <property type="match status" value="1"/>
</dbReference>
<dbReference type="EMBL" id="MJEQ01037183">
    <property type="protein sequence ID" value="OIT08019.1"/>
    <property type="molecule type" value="Genomic_DNA"/>
</dbReference>
<evidence type="ECO:0000313" key="2">
    <source>
        <dbReference type="EMBL" id="OIT08019.1"/>
    </source>
</evidence>
<accession>A0A1J6JB10</accession>
<evidence type="ECO:0000259" key="1">
    <source>
        <dbReference type="Pfam" id="PF14111"/>
    </source>
</evidence>